<dbReference type="SUPFAM" id="SSF56219">
    <property type="entry name" value="DNase I-like"/>
    <property type="match status" value="1"/>
</dbReference>
<sequence length="305" mass="35610">MEVNVLSYNVSWEAMSDGEKGTGTVAGSKSCKPEKCLENVSRLIKDNIIRNNINIIGIQETNILEKKLKEIVNFDYIPWIESTTTYISILYNNIIFSNITEKYFNLIDGHIKHIKGKFYDFNPRAVRAFQIVVLKQNITNDEILYINLHNNHAHIIDGSIKKIIDILEIHKKNDEYKNIKKIIITGDFNHNIDKNISFLDKELNYHNKTFYTCCDDTLNKKQMHLRYDNILSYGFDFKEIFLPIKESENILYSDHIPIIVKLSYPIKDKIRELLIELVNKTSAKNKINDKTPETELVNKIKILLN</sequence>
<name>A0A6C0GZV8_9ZZZZ</name>
<dbReference type="AlphaFoldDB" id="A0A6C0GZV8"/>
<reference evidence="1" key="1">
    <citation type="journal article" date="2020" name="Nature">
        <title>Giant virus diversity and host interactions through global metagenomics.</title>
        <authorList>
            <person name="Schulz F."/>
            <person name="Roux S."/>
            <person name="Paez-Espino D."/>
            <person name="Jungbluth S."/>
            <person name="Walsh D.A."/>
            <person name="Denef V.J."/>
            <person name="McMahon K.D."/>
            <person name="Konstantinidis K.T."/>
            <person name="Eloe-Fadrosh E.A."/>
            <person name="Kyrpides N.C."/>
            <person name="Woyke T."/>
        </authorList>
    </citation>
    <scope>NUCLEOTIDE SEQUENCE</scope>
    <source>
        <strain evidence="1">GVMAG-M-3300023179-4</strain>
    </source>
</reference>
<organism evidence="1">
    <name type="scientific">viral metagenome</name>
    <dbReference type="NCBI Taxonomy" id="1070528"/>
    <lineage>
        <taxon>unclassified sequences</taxon>
        <taxon>metagenomes</taxon>
        <taxon>organismal metagenomes</taxon>
    </lineage>
</organism>
<dbReference type="InterPro" id="IPR036691">
    <property type="entry name" value="Endo/exonu/phosph_ase_sf"/>
</dbReference>
<proteinExistence type="predicted"/>
<evidence type="ECO:0000313" key="1">
    <source>
        <dbReference type="EMBL" id="QHT73660.1"/>
    </source>
</evidence>
<dbReference type="EMBL" id="MN739831">
    <property type="protein sequence ID" value="QHT73660.1"/>
    <property type="molecule type" value="Genomic_DNA"/>
</dbReference>
<dbReference type="Gene3D" id="3.60.10.10">
    <property type="entry name" value="Endonuclease/exonuclease/phosphatase"/>
    <property type="match status" value="1"/>
</dbReference>
<protein>
    <recommendedName>
        <fullName evidence="2">Endonuclease/exonuclease/phosphatase domain-containing protein</fullName>
    </recommendedName>
</protein>
<evidence type="ECO:0008006" key="2">
    <source>
        <dbReference type="Google" id="ProtNLM"/>
    </source>
</evidence>
<accession>A0A6C0GZV8</accession>